<feature type="repeat" description="ANK" evidence="13">
    <location>
        <begin position="589"/>
        <end position="616"/>
    </location>
</feature>
<protein>
    <recommendedName>
        <fullName evidence="14">Potassium channel</fullName>
    </recommendedName>
</protein>
<dbReference type="InterPro" id="IPR021789">
    <property type="entry name" value="KHA_dom"/>
</dbReference>
<dbReference type="GO" id="GO:0034702">
    <property type="term" value="C:monoatomic ion channel complex"/>
    <property type="evidence" value="ECO:0007669"/>
    <property type="project" value="UniProtKB-KW"/>
</dbReference>
<proteinExistence type="inferred from homology"/>
<evidence type="ECO:0000256" key="9">
    <source>
        <dbReference type="ARBA" id="ARBA00022989"/>
    </source>
</evidence>
<comment type="caution">
    <text evidence="14">Lacks conserved residue(s) required for the propagation of feature annotation.</text>
</comment>
<keyword evidence="3 14" id="KW-0813">Transport</keyword>
<evidence type="ECO:0000256" key="5">
    <source>
        <dbReference type="ARBA" id="ARBA00022692"/>
    </source>
</evidence>
<sequence>MSISCAKNFFNRFCSDEVQMGSIYHASFFSSDLLPSLGARINQATKLRRYIISPYSSRYRAWEMWLVVLVVYSAWISPFEFAFLTYRKDDALFIIDNIVNSFFAIDIVLTFFVAYLDSHTYLLVDNPKKIAIRYISTWFMFDVCSTAPFQSLSLLFTHQSSSEIGFSLLNMLRLWRLRRVSSLFARLEKDIRFNYFWTRCTKLVSVTLFAVHCAGCFNYSIADRYPDPKRTWIGAVNPNFKEDSLWDRYVTAIYWSITTLTTTGYGDLHAENPREMLFDIFYMLFNLGLTAYLIGNMTNLVVHWTSRTRNFRDTVRAASEFVTRNQLPHRIQDQMLSHLCLKFKTEGLKQQETLNSLPKAIRSSIAHYLFYPIVQNVYLFAGVSHDFLFQLVSEMEAEYFPPKEDIILQSEASTDLYILVSGTVNLISHADGCNQILGKATAGDTFGEIGVLCYRPQPFTARTAELSQILRLTRTSLMNTMQANSEDGRIMMSNLFKKLQASESTGVDYRDRDSGLIHKEWFDGGPKEGCSSEAGCQNYSHRDPSGHDAGDVSSNEPEATEMCKTCTGHSFIKQGTGGNSTIECVQMDLHAAVRKGNIEMVRSQLEGGANTNKPDARGWTPKALAERQGNRSIYDLLLSYEKRKKVDEHKIDFIEPETTGDAKISQGKHKGISGPTCFNFHSKMVPSSSSLHMYSCPNNKEAKTITKKRVTIHMQFHNSMLQRPHGRLIVLPDSIEELLRIGGQKFGGYKFTRVINAENAEIDDIHVIRDDQMIDALYTDKKLRHRTTFLDYHFIDFHFEPGTNHPNDAPAKF</sequence>
<dbReference type="STRING" id="3988.B9S124"/>
<evidence type="ECO:0000256" key="7">
    <source>
        <dbReference type="ARBA" id="ARBA00022882"/>
    </source>
</evidence>
<dbReference type="SUPFAM" id="SSF51206">
    <property type="entry name" value="cAMP-binding domain-like"/>
    <property type="match status" value="1"/>
</dbReference>
<dbReference type="AlphaFoldDB" id="B9S124"/>
<dbReference type="InterPro" id="IPR014710">
    <property type="entry name" value="RmlC-like_jellyroll"/>
</dbReference>
<dbReference type="Gene3D" id="1.10.287.630">
    <property type="entry name" value="Helix hairpin bin"/>
    <property type="match status" value="1"/>
</dbReference>
<keyword evidence="5 14" id="KW-0812">Transmembrane</keyword>
<dbReference type="Pfam" id="PF11834">
    <property type="entry name" value="KHA"/>
    <property type="match status" value="1"/>
</dbReference>
<evidence type="ECO:0000313" key="19">
    <source>
        <dbReference type="Proteomes" id="UP000008311"/>
    </source>
</evidence>
<dbReference type="FunCoup" id="B9S124">
    <property type="interactions" value="98"/>
</dbReference>
<dbReference type="FunFam" id="2.60.120.10:FF:000074">
    <property type="entry name" value="Potassium channel KAT2"/>
    <property type="match status" value="1"/>
</dbReference>
<feature type="domain" description="KHA" evidence="17">
    <location>
        <begin position="709"/>
        <end position="794"/>
    </location>
</feature>
<dbReference type="Gene3D" id="1.25.40.20">
    <property type="entry name" value="Ankyrin repeat-containing domain"/>
    <property type="match status" value="1"/>
</dbReference>
<evidence type="ECO:0000259" key="17">
    <source>
        <dbReference type="PROSITE" id="PS51490"/>
    </source>
</evidence>
<feature type="domain" description="Cyclic nucleotide-binding" evidence="16">
    <location>
        <begin position="379"/>
        <end position="498"/>
    </location>
</feature>
<dbReference type="InterPro" id="IPR018490">
    <property type="entry name" value="cNMP-bd_dom_sf"/>
</dbReference>
<evidence type="ECO:0000256" key="6">
    <source>
        <dbReference type="ARBA" id="ARBA00022826"/>
    </source>
</evidence>
<dbReference type="FunFam" id="1.10.287.70:FF:000123">
    <property type="entry name" value="Potassium channel KAT3"/>
    <property type="match status" value="1"/>
</dbReference>
<gene>
    <name evidence="18" type="ORF">RCOM_0632940</name>
</gene>
<dbReference type="PANTHER" id="PTHR45743:SF6">
    <property type="entry name" value="POTASSIUM CHANNEL KAT2"/>
    <property type="match status" value="1"/>
</dbReference>
<keyword evidence="9 14" id="KW-1133">Transmembrane helix</keyword>
<evidence type="ECO:0000256" key="10">
    <source>
        <dbReference type="ARBA" id="ARBA00023065"/>
    </source>
</evidence>
<dbReference type="InterPro" id="IPR036770">
    <property type="entry name" value="Ankyrin_rpt-contain_sf"/>
</dbReference>
<name>B9S124_RICCO</name>
<dbReference type="eggNOG" id="KOG0498">
    <property type="taxonomic scope" value="Eukaryota"/>
</dbReference>
<evidence type="ECO:0000313" key="18">
    <source>
        <dbReference type="EMBL" id="EEF42666.1"/>
    </source>
</evidence>
<keyword evidence="10 14" id="KW-0406">Ion transport</keyword>
<dbReference type="InterPro" id="IPR005821">
    <property type="entry name" value="Ion_trans_dom"/>
</dbReference>
<dbReference type="PROSITE" id="PS50088">
    <property type="entry name" value="ANK_REPEAT"/>
    <property type="match status" value="1"/>
</dbReference>
<evidence type="ECO:0000256" key="14">
    <source>
        <dbReference type="RuleBase" id="RU369015"/>
    </source>
</evidence>
<dbReference type="InterPro" id="IPR000595">
    <property type="entry name" value="cNMP-bd_dom"/>
</dbReference>
<dbReference type="PRINTS" id="PR01463">
    <property type="entry name" value="EAGCHANLFMLY"/>
</dbReference>
<keyword evidence="12 14" id="KW-0407">Ion channel</keyword>
<evidence type="ECO:0000256" key="12">
    <source>
        <dbReference type="ARBA" id="ARBA00023303"/>
    </source>
</evidence>
<dbReference type="InParanoid" id="B9S124"/>
<keyword evidence="8 14" id="KW-0630">Potassium</keyword>
<dbReference type="PANTHER" id="PTHR45743">
    <property type="entry name" value="POTASSIUM CHANNEL AKT1"/>
    <property type="match status" value="1"/>
</dbReference>
<dbReference type="EMBL" id="EQ973842">
    <property type="protein sequence ID" value="EEF42666.1"/>
    <property type="molecule type" value="Genomic_DNA"/>
</dbReference>
<keyword evidence="19" id="KW-1185">Reference proteome</keyword>
<evidence type="ECO:0000256" key="13">
    <source>
        <dbReference type="PROSITE-ProRule" id="PRU00023"/>
    </source>
</evidence>
<accession>B9S124</accession>
<evidence type="ECO:0000256" key="15">
    <source>
        <dbReference type="SAM" id="MobiDB-lite"/>
    </source>
</evidence>
<evidence type="ECO:0000256" key="3">
    <source>
        <dbReference type="ARBA" id="ARBA00022448"/>
    </source>
</evidence>
<dbReference type="Pfam" id="PF00520">
    <property type="entry name" value="Ion_trans"/>
    <property type="match status" value="1"/>
</dbReference>
<comment type="domain">
    <text evidence="14">The segment S4 is probably the voltage-sensor and is characterized by a series of positively charged amino acids. The pore-forming region H5 is enclosed by the transmembrane segments S5 and S6 in the Shaker-type (1P/6TM) and contains the GYGD signature motif which seems to be involved in potassium selectivity.</text>
</comment>
<dbReference type="InterPro" id="IPR045319">
    <property type="entry name" value="KAT/AKT"/>
</dbReference>
<feature type="region of interest" description="Disordered" evidence="15">
    <location>
        <begin position="533"/>
        <end position="556"/>
    </location>
</feature>
<keyword evidence="13" id="KW-0040">ANK repeat</keyword>
<feature type="transmembrane region" description="Helical" evidence="14">
    <location>
        <begin position="98"/>
        <end position="118"/>
    </location>
</feature>
<dbReference type="GO" id="GO:0005249">
    <property type="term" value="F:voltage-gated potassium channel activity"/>
    <property type="evidence" value="ECO:0007669"/>
    <property type="project" value="UniProtKB-UniRule"/>
</dbReference>
<comment type="subunit">
    <text evidence="14">The potassium channel is composed of a homo- or heterotetrameric complex of pore-forming subunits.</text>
</comment>
<evidence type="ECO:0000256" key="1">
    <source>
        <dbReference type="ARBA" id="ARBA00004141"/>
    </source>
</evidence>
<dbReference type="SUPFAM" id="SSF48403">
    <property type="entry name" value="Ankyrin repeat"/>
    <property type="match status" value="1"/>
</dbReference>
<evidence type="ECO:0000256" key="11">
    <source>
        <dbReference type="ARBA" id="ARBA00023136"/>
    </source>
</evidence>
<comment type="subcellular location">
    <subcellularLocation>
        <location evidence="1 14">Membrane</location>
        <topology evidence="1 14">Multi-pass membrane protein</topology>
    </subcellularLocation>
</comment>
<keyword evidence="11 14" id="KW-0472">Membrane</keyword>
<organism evidence="18 19">
    <name type="scientific">Ricinus communis</name>
    <name type="common">Castor bean</name>
    <dbReference type="NCBI Taxonomy" id="3988"/>
    <lineage>
        <taxon>Eukaryota</taxon>
        <taxon>Viridiplantae</taxon>
        <taxon>Streptophyta</taxon>
        <taxon>Embryophyta</taxon>
        <taxon>Tracheophyta</taxon>
        <taxon>Spermatophyta</taxon>
        <taxon>Magnoliopsida</taxon>
        <taxon>eudicotyledons</taxon>
        <taxon>Gunneridae</taxon>
        <taxon>Pentapetalae</taxon>
        <taxon>rosids</taxon>
        <taxon>fabids</taxon>
        <taxon>Malpighiales</taxon>
        <taxon>Euphorbiaceae</taxon>
        <taxon>Acalyphoideae</taxon>
        <taxon>Acalypheae</taxon>
        <taxon>Ricinus</taxon>
    </lineage>
</organism>
<reference evidence="19" key="1">
    <citation type="journal article" date="2010" name="Nat. Biotechnol.">
        <title>Draft genome sequence of the oilseed species Ricinus communis.</title>
        <authorList>
            <person name="Chan A.P."/>
            <person name="Crabtree J."/>
            <person name="Zhao Q."/>
            <person name="Lorenzi H."/>
            <person name="Orvis J."/>
            <person name="Puiu D."/>
            <person name="Melake-Berhan A."/>
            <person name="Jones K.M."/>
            <person name="Redman J."/>
            <person name="Chen G."/>
            <person name="Cahoon E.B."/>
            <person name="Gedil M."/>
            <person name="Stanke M."/>
            <person name="Haas B.J."/>
            <person name="Wortman J.R."/>
            <person name="Fraser-Liggett C.M."/>
            <person name="Ravel J."/>
            <person name="Rabinowicz P.D."/>
        </authorList>
    </citation>
    <scope>NUCLEOTIDE SEQUENCE [LARGE SCALE GENOMIC DNA]</scope>
    <source>
        <strain evidence="19">cv. Hale</strain>
    </source>
</reference>
<dbReference type="InterPro" id="IPR002110">
    <property type="entry name" value="Ankyrin_rpt"/>
</dbReference>
<evidence type="ECO:0000259" key="16">
    <source>
        <dbReference type="PROSITE" id="PS50042"/>
    </source>
</evidence>
<keyword evidence="7 14" id="KW-0851">Voltage-gated channel</keyword>
<keyword evidence="6 14" id="KW-0631">Potassium channel</keyword>
<dbReference type="SUPFAM" id="SSF81324">
    <property type="entry name" value="Voltage-gated potassium channels"/>
    <property type="match status" value="1"/>
</dbReference>
<evidence type="ECO:0000256" key="4">
    <source>
        <dbReference type="ARBA" id="ARBA00022538"/>
    </source>
</evidence>
<comment type="domain">
    <text evidence="14">The KHA domain (rich in hydrophobic and acidic residues) present in the C-terminal part is likely to be important for tetramerization.</text>
</comment>
<dbReference type="Gene3D" id="2.60.120.10">
    <property type="entry name" value="Jelly Rolls"/>
    <property type="match status" value="1"/>
</dbReference>
<dbReference type="PROSITE" id="PS50042">
    <property type="entry name" value="CNMP_BINDING_3"/>
    <property type="match status" value="1"/>
</dbReference>
<dbReference type="CDD" id="cd00038">
    <property type="entry name" value="CAP_ED"/>
    <property type="match status" value="1"/>
</dbReference>
<dbReference type="Proteomes" id="UP000008311">
    <property type="component" value="Unassembled WGS sequence"/>
</dbReference>
<feature type="compositionally biased region" description="Basic and acidic residues" evidence="15">
    <location>
        <begin position="540"/>
        <end position="550"/>
    </location>
</feature>
<feature type="transmembrane region" description="Helical" evidence="14">
    <location>
        <begin position="280"/>
        <end position="302"/>
    </location>
</feature>
<evidence type="ECO:0000256" key="8">
    <source>
        <dbReference type="ARBA" id="ARBA00022958"/>
    </source>
</evidence>
<comment type="similarity">
    <text evidence="2 14">Belongs to the potassium channel family. Plant (TC 1.A.1.4) subfamily.</text>
</comment>
<feature type="transmembrane region" description="Helical" evidence="14">
    <location>
        <begin position="64"/>
        <end position="86"/>
    </location>
</feature>
<comment type="function">
    <text evidence="14">Potassium channel.</text>
</comment>
<dbReference type="PROSITE" id="PS51490">
    <property type="entry name" value="KHA"/>
    <property type="match status" value="1"/>
</dbReference>
<evidence type="ECO:0000256" key="2">
    <source>
        <dbReference type="ARBA" id="ARBA00007929"/>
    </source>
</evidence>
<keyword evidence="4 14" id="KW-0633">Potassium transport</keyword>
<dbReference type="InterPro" id="IPR003938">
    <property type="entry name" value="K_chnl_volt-dep_EAG/ELK/ERG"/>
</dbReference>
<dbReference type="Pfam" id="PF00027">
    <property type="entry name" value="cNMP_binding"/>
    <property type="match status" value="1"/>
</dbReference>
<dbReference type="SMART" id="SM00100">
    <property type="entry name" value="cNMP"/>
    <property type="match status" value="1"/>
</dbReference>
<dbReference type="Gene3D" id="1.10.287.70">
    <property type="match status" value="1"/>
</dbReference>
<feature type="transmembrane region" description="Helical" evidence="14">
    <location>
        <begin position="196"/>
        <end position="221"/>
    </location>
</feature>